<keyword evidence="1" id="KW-0808">Transferase</keyword>
<dbReference type="Pfam" id="PF20202">
    <property type="entry name" value="DUF6564"/>
    <property type="match status" value="1"/>
</dbReference>
<dbReference type="SUPFAM" id="SSF53448">
    <property type="entry name" value="Nucleotide-diphospho-sugar transferases"/>
    <property type="match status" value="1"/>
</dbReference>
<dbReference type="eggNOG" id="COG1213">
    <property type="taxonomic scope" value="Bacteria"/>
</dbReference>
<sequence>MKLVILVAGVGSRLRPLTDTMPKCLVQVGSKSILERFLEGAEETGAFSEVVLITGYLHDQIAAFVDAWSQNHNTPVRLVHNERYDETNNGYTLLCAQEFLRDGFVLTDGDLLLDNEILRRVAAHPHSHLAVDMQSKLDEEAMKFVLDEHGHVTELSKEISVERGLGESLGLCKMNAEDVPSIVDHLAKLVEQGELNEYYERAFQELIREGWKLGVVDVGDLRWVEVDDHNDLERAKQFFA</sequence>
<dbReference type="Proteomes" id="UP000027931">
    <property type="component" value="Unassembled WGS sequence"/>
</dbReference>
<keyword evidence="5" id="KW-1185">Reference proteome</keyword>
<dbReference type="GO" id="GO:0016779">
    <property type="term" value="F:nucleotidyltransferase activity"/>
    <property type="evidence" value="ECO:0007669"/>
    <property type="project" value="UniProtKB-KW"/>
</dbReference>
<accession>A0A074M849</accession>
<dbReference type="STRING" id="1157490.EL26_17030"/>
<comment type="caution">
    <text evidence="4">The sequence shown here is derived from an EMBL/GenBank/DDBJ whole genome shotgun (WGS) entry which is preliminary data.</text>
</comment>
<dbReference type="OrthoDB" id="9803871at2"/>
<evidence type="ECO:0000313" key="5">
    <source>
        <dbReference type="Proteomes" id="UP000027931"/>
    </source>
</evidence>
<dbReference type="InterPro" id="IPR046694">
    <property type="entry name" value="DUF6564"/>
</dbReference>
<protein>
    <recommendedName>
        <fullName evidence="3">DUF6564 domain-containing protein</fullName>
    </recommendedName>
</protein>
<keyword evidence="2" id="KW-0548">Nucleotidyltransferase</keyword>
<evidence type="ECO:0000256" key="2">
    <source>
        <dbReference type="ARBA" id="ARBA00022695"/>
    </source>
</evidence>
<feature type="domain" description="DUF6564" evidence="3">
    <location>
        <begin position="30"/>
        <end position="149"/>
    </location>
</feature>
<evidence type="ECO:0000259" key="3">
    <source>
        <dbReference type="Pfam" id="PF20202"/>
    </source>
</evidence>
<organism evidence="4 5">
    <name type="scientific">Tumebacillus flagellatus</name>
    <dbReference type="NCBI Taxonomy" id="1157490"/>
    <lineage>
        <taxon>Bacteria</taxon>
        <taxon>Bacillati</taxon>
        <taxon>Bacillota</taxon>
        <taxon>Bacilli</taxon>
        <taxon>Bacillales</taxon>
        <taxon>Alicyclobacillaceae</taxon>
        <taxon>Tumebacillus</taxon>
    </lineage>
</organism>
<dbReference type="PANTHER" id="PTHR43584">
    <property type="entry name" value="NUCLEOTIDYL TRANSFERASE"/>
    <property type="match status" value="1"/>
</dbReference>
<dbReference type="CDD" id="cd02523">
    <property type="entry name" value="PC_cytidylyltransferase"/>
    <property type="match status" value="1"/>
</dbReference>
<dbReference type="InterPro" id="IPR050065">
    <property type="entry name" value="GlmU-like"/>
</dbReference>
<name>A0A074M849_9BACL</name>
<dbReference type="InterPro" id="IPR029044">
    <property type="entry name" value="Nucleotide-diphossugar_trans"/>
</dbReference>
<dbReference type="EMBL" id="JMIR01000027">
    <property type="protein sequence ID" value="KEO82127.1"/>
    <property type="molecule type" value="Genomic_DNA"/>
</dbReference>
<dbReference type="Gene3D" id="3.90.550.10">
    <property type="entry name" value="Spore Coat Polysaccharide Biosynthesis Protein SpsA, Chain A"/>
    <property type="match status" value="1"/>
</dbReference>
<evidence type="ECO:0000313" key="4">
    <source>
        <dbReference type="EMBL" id="KEO82127.1"/>
    </source>
</evidence>
<dbReference type="AlphaFoldDB" id="A0A074M849"/>
<evidence type="ECO:0000256" key="1">
    <source>
        <dbReference type="ARBA" id="ARBA00022679"/>
    </source>
</evidence>
<proteinExistence type="predicted"/>
<dbReference type="PANTHER" id="PTHR43584:SF5">
    <property type="entry name" value="PROTEIN LICC"/>
    <property type="match status" value="1"/>
</dbReference>
<reference evidence="4 5" key="1">
    <citation type="journal article" date="2013" name="Int. J. Syst. Evol. Microbiol.">
        <title>Tumebacillus flagellatus sp. nov., an alpha-amylase/pullulanase-producing bacterium isolated from cassava wastewater.</title>
        <authorList>
            <person name="Wang Q."/>
            <person name="Xie N."/>
            <person name="Qin Y."/>
            <person name="Shen N."/>
            <person name="Zhu J."/>
            <person name="Mi H."/>
            <person name="Huang R."/>
        </authorList>
    </citation>
    <scope>NUCLEOTIDE SEQUENCE [LARGE SCALE GENOMIC DNA]</scope>
    <source>
        <strain evidence="4 5">GST4</strain>
    </source>
</reference>
<gene>
    <name evidence="4" type="ORF">EL26_17030</name>
</gene>
<dbReference type="RefSeq" id="WP_038091168.1">
    <property type="nucleotide sequence ID" value="NZ_JMIR01000027.1"/>
</dbReference>